<feature type="transmembrane region" description="Helical" evidence="1">
    <location>
        <begin position="315"/>
        <end position="332"/>
    </location>
</feature>
<keyword evidence="1" id="KW-0812">Transmembrane</keyword>
<dbReference type="InterPro" id="IPR036465">
    <property type="entry name" value="vWFA_dom_sf"/>
</dbReference>
<sequence length="335" mass="36410">MRYPWLTALILVAAGALLAWQLARRSEATRTWLANSATLFALPSFRTQQRRYRVLMGSAAGAVLAAVCASAVLAGAPVDRRVENPALARRDLVLCLDASGSMLPYDGQILDHMREVSAHFSGERMALQMWSAQTVVKFSLTDDYQLIDDVLAEAAGVIRRGYMGEEGEYVLVSNELFDYLHGVDAPDGEEIASLVGDGLASCVLGFDHRDQERSRTVILVTDNEVQGPQIYTLEQAVKFATDQDVQIIALYPSPDGALTSEGEALRSLVEGAGGTFYQADDPGSVEGIVADIQAQQLVEAEGRNRVVETDRPRTAALWLAGSSLLLLALLAWRRL</sequence>
<dbReference type="RefSeq" id="WP_350258424.1">
    <property type="nucleotide sequence ID" value="NZ_CP138335.1"/>
</dbReference>
<evidence type="ECO:0000313" key="2">
    <source>
        <dbReference type="EMBL" id="XBW08225.1"/>
    </source>
</evidence>
<feature type="transmembrane region" description="Helical" evidence="1">
    <location>
        <begin position="52"/>
        <end position="74"/>
    </location>
</feature>
<dbReference type="EMBL" id="CP138335">
    <property type="protein sequence ID" value="XBW08225.1"/>
    <property type="molecule type" value="Genomic_DNA"/>
</dbReference>
<dbReference type="SUPFAM" id="SSF53300">
    <property type="entry name" value="vWA-like"/>
    <property type="match status" value="1"/>
</dbReference>
<dbReference type="AlphaFoldDB" id="A0AAU7V7F4"/>
<proteinExistence type="predicted"/>
<name>A0AAU7V7F4_9ACTO</name>
<dbReference type="Gene3D" id="3.40.50.410">
    <property type="entry name" value="von Willebrand factor, type A domain"/>
    <property type="match status" value="1"/>
</dbReference>
<organism evidence="2">
    <name type="scientific">Scrofimicrobium appendicitidis</name>
    <dbReference type="NCBI Taxonomy" id="3079930"/>
    <lineage>
        <taxon>Bacteria</taxon>
        <taxon>Bacillati</taxon>
        <taxon>Actinomycetota</taxon>
        <taxon>Actinomycetes</taxon>
        <taxon>Actinomycetales</taxon>
        <taxon>Actinomycetaceae</taxon>
        <taxon>Scrofimicrobium</taxon>
    </lineage>
</organism>
<protein>
    <submittedName>
        <fullName evidence="2">VWA domain-containing protein</fullName>
    </submittedName>
</protein>
<keyword evidence="1" id="KW-1133">Transmembrane helix</keyword>
<dbReference type="KEGG" id="sapp:SAC06_01310"/>
<evidence type="ECO:0000256" key="1">
    <source>
        <dbReference type="SAM" id="Phobius"/>
    </source>
</evidence>
<accession>A0AAU7V7F4</accession>
<gene>
    <name evidence="2" type="ORF">SAC06_01310</name>
</gene>
<keyword evidence="1" id="KW-0472">Membrane</keyword>
<reference evidence="2" key="1">
    <citation type="submission" date="2023-11" db="EMBL/GenBank/DDBJ databases">
        <title>Scrofimicrobium hongkongense sp. nov., isolated from a patient with peritonitis.</title>
        <authorList>
            <person name="Lao H.Y."/>
            <person name="Wong A.Y.P."/>
            <person name="Ng T.L."/>
            <person name="Wong R.Y.L."/>
            <person name="Yau M.C.Y."/>
            <person name="Lam J.Y.W."/>
            <person name="Siu G.K.H."/>
        </authorList>
    </citation>
    <scope>NUCLEOTIDE SEQUENCE</scope>
    <source>
        <strain evidence="2">R131</strain>
    </source>
</reference>